<sequence>QIKHINKEADNIQENLNKSQYHLEGIKYWWKNINSFLGFETFNNIENKKTNNQLNDDTKKRINHNIKNTYEKNCSQNYKSSLNIEGSTQISIHYFFKGKGTFDENYERDLSTLSSMLDELHTRALIMGNTISSQNKMLSDVNEKMEINIEKIRDQQKMMKDIMKK</sequence>
<organism evidence="3 4">
    <name type="scientific">Plasmodium malariae</name>
    <dbReference type="NCBI Taxonomy" id="5858"/>
    <lineage>
        <taxon>Eukaryota</taxon>
        <taxon>Sar</taxon>
        <taxon>Alveolata</taxon>
        <taxon>Apicomplexa</taxon>
        <taxon>Aconoidasida</taxon>
        <taxon>Haemosporida</taxon>
        <taxon>Plasmodiidae</taxon>
        <taxon>Plasmodium</taxon>
        <taxon>Plasmodium (Plasmodium)</taxon>
    </lineage>
</organism>
<evidence type="ECO:0000313" key="3">
    <source>
        <dbReference type="EMBL" id="SBS90404.1"/>
    </source>
</evidence>
<dbReference type="PANTHER" id="PTHR19305:SF9">
    <property type="entry name" value="SYNAPTOSOMAL-ASSOCIATED PROTEIN 29"/>
    <property type="match status" value="1"/>
</dbReference>
<comment type="similarity">
    <text evidence="1">Belongs to the SNAP-25 family.</text>
</comment>
<dbReference type="InterPro" id="IPR000727">
    <property type="entry name" value="T_SNARE_dom"/>
</dbReference>
<dbReference type="PANTHER" id="PTHR19305">
    <property type="entry name" value="SYNAPTOSOMAL ASSOCIATED PROTEIN"/>
    <property type="match status" value="1"/>
</dbReference>
<evidence type="ECO:0000313" key="4">
    <source>
        <dbReference type="Proteomes" id="UP000078597"/>
    </source>
</evidence>
<dbReference type="VEuPathDB" id="PlasmoDB:PmUG01_14037200"/>
<accession>A0A1A8WED1</accession>
<dbReference type="SUPFAM" id="SSF58038">
    <property type="entry name" value="SNARE fusion complex"/>
    <property type="match status" value="1"/>
</dbReference>
<dbReference type="CDD" id="cd15841">
    <property type="entry name" value="SNARE_Qc"/>
    <property type="match status" value="1"/>
</dbReference>
<gene>
    <name evidence="3" type="ORF">PMALA_029640</name>
</gene>
<evidence type="ECO:0000259" key="2">
    <source>
        <dbReference type="PROSITE" id="PS50192"/>
    </source>
</evidence>
<dbReference type="PROSITE" id="PS50192">
    <property type="entry name" value="T_SNARE"/>
    <property type="match status" value="1"/>
</dbReference>
<feature type="non-terminal residue" evidence="3">
    <location>
        <position position="1"/>
    </location>
</feature>
<dbReference type="EMBL" id="FLQW01001579">
    <property type="protein sequence ID" value="SBS90404.1"/>
    <property type="molecule type" value="Genomic_DNA"/>
</dbReference>
<name>A0A1A8WED1_PLAMA</name>
<reference evidence="4" key="1">
    <citation type="submission" date="2016-05" db="EMBL/GenBank/DDBJ databases">
        <authorList>
            <person name="Naeem Raeece"/>
        </authorList>
    </citation>
    <scope>NUCLEOTIDE SEQUENCE [LARGE SCALE GENOMIC DNA]</scope>
</reference>
<proteinExistence type="inferred from homology"/>
<dbReference type="AlphaFoldDB" id="A0A1A8WED1"/>
<evidence type="ECO:0000256" key="1">
    <source>
        <dbReference type="ARBA" id="ARBA00009480"/>
    </source>
</evidence>
<dbReference type="Gene3D" id="1.20.5.110">
    <property type="match status" value="1"/>
</dbReference>
<dbReference type="GO" id="GO:0005886">
    <property type="term" value="C:plasma membrane"/>
    <property type="evidence" value="ECO:0007669"/>
    <property type="project" value="TreeGrafter"/>
</dbReference>
<dbReference type="Proteomes" id="UP000078597">
    <property type="component" value="Unassembled WGS sequence"/>
</dbReference>
<feature type="domain" description="T-SNARE coiled-coil homology" evidence="2">
    <location>
        <begin position="100"/>
        <end position="162"/>
    </location>
</feature>
<protein>
    <submittedName>
        <fullName evidence="3">SNARE protein, putative</fullName>
    </submittedName>
</protein>